<dbReference type="CDD" id="cd16917">
    <property type="entry name" value="HATPase_UhpB-NarQ-NarX-like"/>
    <property type="match status" value="1"/>
</dbReference>
<keyword evidence="3" id="KW-0597">Phosphoprotein</keyword>
<evidence type="ECO:0000313" key="11">
    <source>
        <dbReference type="EMBL" id="TCO42481.1"/>
    </source>
</evidence>
<dbReference type="EC" id="2.7.13.3" evidence="2"/>
<sequence>MARGRVTLADGAFFVSVLLAGVAVGGGLVVRLNGDDAVASYLLSNLVIGLSAAPCGYLVARAKPEHPIGWLFLGLGIAPLVSAAIAPLVIGGQDAGWPEPVMRAIVTVFSFAWGWGVFFCLPLALQLFPTGSPLSPRWRALGWLTFATALIGTTSTGPTPEYGASSYLVSPWWEWGEAAAGLLAPIVVFLSLAALAVRYKRGDETVRQQLQWLLAAVVLALVINVPSWFSLPTGREILLLLSFALIPTAVTIAVLRYRLFDVRLALSRVLVYGTLTGIVVLAYSAIVAVLNLVLTAAGAPILAALAVALGFNPLRLRVQRRVEQALYGARRDPVQAVSAVGQHLAGEDLSTMLDALREALRLPYASLVGTDGQRLTSGQPDGEVQRLALLHAGESQGSLEIGVRRGERQLSHADQTILDLLSGPLAVALHATRLSRQLRASRDHVLTAAAEERNRLHRELHDSLGPTLTGAALKADGTALAARTNPQKAEQLATQLADQLREAIDDVRQLVYGLRPPALDQLGLIGALRRQCDELGPVSLKVHAPDSLPELSPDVEVAAYRIASEALTNVVRHSTARSAVVSLATDTRSLSLTVADDGNPVAAWRPGVGLRSMHTRAAEVGGSCDAGPTPHGGLVTAVLPLGVEP</sequence>
<comment type="caution">
    <text evidence="11">The sequence shown here is derived from an EMBL/GenBank/DDBJ whole genome shotgun (WGS) entry which is preliminary data.</text>
</comment>
<dbReference type="EMBL" id="SLWR01000013">
    <property type="protein sequence ID" value="TCO42481.1"/>
    <property type="molecule type" value="Genomic_DNA"/>
</dbReference>
<keyword evidence="12" id="KW-1185">Reference proteome</keyword>
<name>A0A4R2ID23_9ACTN</name>
<evidence type="ECO:0000256" key="7">
    <source>
        <dbReference type="ARBA" id="ARBA00022840"/>
    </source>
</evidence>
<keyword evidence="4" id="KW-0808">Transferase</keyword>
<evidence type="ECO:0000256" key="2">
    <source>
        <dbReference type="ARBA" id="ARBA00012438"/>
    </source>
</evidence>
<comment type="catalytic activity">
    <reaction evidence="1">
        <text>ATP + protein L-histidine = ADP + protein N-phospho-L-histidine.</text>
        <dbReference type="EC" id="2.7.13.3"/>
    </reaction>
</comment>
<feature type="transmembrane region" description="Helical" evidence="9">
    <location>
        <begin position="102"/>
        <end position="128"/>
    </location>
</feature>
<feature type="transmembrane region" description="Helical" evidence="9">
    <location>
        <begin position="71"/>
        <end position="90"/>
    </location>
</feature>
<dbReference type="Proteomes" id="UP000295573">
    <property type="component" value="Unassembled WGS sequence"/>
</dbReference>
<gene>
    <name evidence="11" type="ORF">EV646_113103</name>
</gene>
<dbReference type="AlphaFoldDB" id="A0A4R2ID23"/>
<dbReference type="PANTHER" id="PTHR24421">
    <property type="entry name" value="NITRATE/NITRITE SENSOR PROTEIN NARX-RELATED"/>
    <property type="match status" value="1"/>
</dbReference>
<reference evidence="11 12" key="1">
    <citation type="journal article" date="2015" name="Stand. Genomic Sci.">
        <title>Genomic Encyclopedia of Bacterial and Archaeal Type Strains, Phase III: the genomes of soil and plant-associated and newly described type strains.</title>
        <authorList>
            <person name="Whitman W.B."/>
            <person name="Woyke T."/>
            <person name="Klenk H.P."/>
            <person name="Zhou Y."/>
            <person name="Lilburn T.G."/>
            <person name="Beck B.J."/>
            <person name="De Vos P."/>
            <person name="Vandamme P."/>
            <person name="Eisen J.A."/>
            <person name="Garrity G."/>
            <person name="Hugenholtz P."/>
            <person name="Kyrpides N.C."/>
        </authorList>
    </citation>
    <scope>NUCLEOTIDE SEQUENCE [LARGE SCALE GENOMIC DNA]</scope>
    <source>
        <strain evidence="11 12">VKM Ac-2541</strain>
    </source>
</reference>
<evidence type="ECO:0000256" key="4">
    <source>
        <dbReference type="ARBA" id="ARBA00022679"/>
    </source>
</evidence>
<feature type="transmembrane region" description="Helical" evidence="9">
    <location>
        <begin position="292"/>
        <end position="311"/>
    </location>
</feature>
<dbReference type="Gene3D" id="3.30.565.10">
    <property type="entry name" value="Histidine kinase-like ATPase, C-terminal domain"/>
    <property type="match status" value="1"/>
</dbReference>
<dbReference type="Gene3D" id="1.20.5.1930">
    <property type="match status" value="1"/>
</dbReference>
<keyword evidence="6 11" id="KW-0418">Kinase</keyword>
<dbReference type="OrthoDB" id="227596at2"/>
<keyword evidence="9" id="KW-1133">Transmembrane helix</keyword>
<dbReference type="Pfam" id="PF07730">
    <property type="entry name" value="HisKA_3"/>
    <property type="match status" value="1"/>
</dbReference>
<evidence type="ECO:0000256" key="9">
    <source>
        <dbReference type="SAM" id="Phobius"/>
    </source>
</evidence>
<evidence type="ECO:0000256" key="6">
    <source>
        <dbReference type="ARBA" id="ARBA00022777"/>
    </source>
</evidence>
<evidence type="ECO:0000256" key="3">
    <source>
        <dbReference type="ARBA" id="ARBA00022553"/>
    </source>
</evidence>
<dbReference type="GO" id="GO:0000155">
    <property type="term" value="F:phosphorelay sensor kinase activity"/>
    <property type="evidence" value="ECO:0007669"/>
    <property type="project" value="InterPro"/>
</dbReference>
<dbReference type="InterPro" id="IPR036890">
    <property type="entry name" value="HATPase_C_sf"/>
</dbReference>
<proteinExistence type="predicted"/>
<keyword evidence="9" id="KW-0812">Transmembrane</keyword>
<feature type="transmembrane region" description="Helical" evidence="9">
    <location>
        <begin position="38"/>
        <end position="59"/>
    </location>
</feature>
<feature type="transmembrane region" description="Helical" evidence="9">
    <location>
        <begin position="269"/>
        <end position="286"/>
    </location>
</feature>
<evidence type="ECO:0000313" key="12">
    <source>
        <dbReference type="Proteomes" id="UP000295573"/>
    </source>
</evidence>
<feature type="domain" description="Signal transduction histidine kinase subgroup 3 dimerisation and phosphoacceptor" evidence="10">
    <location>
        <begin position="452"/>
        <end position="519"/>
    </location>
</feature>
<evidence type="ECO:0000256" key="8">
    <source>
        <dbReference type="ARBA" id="ARBA00023012"/>
    </source>
</evidence>
<dbReference type="GO" id="GO:0005524">
    <property type="term" value="F:ATP binding"/>
    <property type="evidence" value="ECO:0007669"/>
    <property type="project" value="UniProtKB-KW"/>
</dbReference>
<evidence type="ECO:0000256" key="1">
    <source>
        <dbReference type="ARBA" id="ARBA00000085"/>
    </source>
</evidence>
<feature type="transmembrane region" description="Helical" evidence="9">
    <location>
        <begin position="140"/>
        <end position="158"/>
    </location>
</feature>
<organism evidence="11 12">
    <name type="scientific">Kribbella antiqua</name>
    <dbReference type="NCBI Taxonomy" id="2512217"/>
    <lineage>
        <taxon>Bacteria</taxon>
        <taxon>Bacillati</taxon>
        <taxon>Actinomycetota</taxon>
        <taxon>Actinomycetes</taxon>
        <taxon>Propionibacteriales</taxon>
        <taxon>Kribbellaceae</taxon>
        <taxon>Kribbella</taxon>
    </lineage>
</organism>
<keyword evidence="8" id="KW-0902">Two-component regulatory system</keyword>
<dbReference type="GO" id="GO:0046983">
    <property type="term" value="F:protein dimerization activity"/>
    <property type="evidence" value="ECO:0007669"/>
    <property type="project" value="InterPro"/>
</dbReference>
<dbReference type="PANTHER" id="PTHR24421:SF10">
    <property type="entry name" value="NITRATE_NITRITE SENSOR PROTEIN NARQ"/>
    <property type="match status" value="1"/>
</dbReference>
<feature type="transmembrane region" description="Helical" evidence="9">
    <location>
        <begin position="210"/>
        <end position="231"/>
    </location>
</feature>
<feature type="transmembrane region" description="Helical" evidence="9">
    <location>
        <begin position="12"/>
        <end position="32"/>
    </location>
</feature>
<evidence type="ECO:0000256" key="5">
    <source>
        <dbReference type="ARBA" id="ARBA00022741"/>
    </source>
</evidence>
<evidence type="ECO:0000259" key="10">
    <source>
        <dbReference type="Pfam" id="PF07730"/>
    </source>
</evidence>
<accession>A0A4R2ID23</accession>
<keyword evidence="7" id="KW-0067">ATP-binding</keyword>
<keyword evidence="9" id="KW-0472">Membrane</keyword>
<dbReference type="InterPro" id="IPR050482">
    <property type="entry name" value="Sensor_HK_TwoCompSys"/>
</dbReference>
<feature type="transmembrane region" description="Helical" evidence="9">
    <location>
        <begin position="237"/>
        <end position="257"/>
    </location>
</feature>
<dbReference type="GO" id="GO:0016020">
    <property type="term" value="C:membrane"/>
    <property type="evidence" value="ECO:0007669"/>
    <property type="project" value="InterPro"/>
</dbReference>
<keyword evidence="5" id="KW-0547">Nucleotide-binding</keyword>
<dbReference type="InterPro" id="IPR011712">
    <property type="entry name" value="Sig_transdc_His_kin_sub3_dim/P"/>
</dbReference>
<dbReference type="RefSeq" id="WP_132155351.1">
    <property type="nucleotide sequence ID" value="NZ_SLWR01000013.1"/>
</dbReference>
<feature type="transmembrane region" description="Helical" evidence="9">
    <location>
        <begin position="178"/>
        <end position="198"/>
    </location>
</feature>
<protein>
    <recommendedName>
        <fullName evidence="2">histidine kinase</fullName>
        <ecNumber evidence="2">2.7.13.3</ecNumber>
    </recommendedName>
</protein>
<dbReference type="SUPFAM" id="SSF55874">
    <property type="entry name" value="ATPase domain of HSP90 chaperone/DNA topoisomerase II/histidine kinase"/>
    <property type="match status" value="1"/>
</dbReference>